<dbReference type="InterPro" id="IPR036661">
    <property type="entry name" value="Luciferase-like_sf"/>
</dbReference>
<dbReference type="Pfam" id="PF00296">
    <property type="entry name" value="Bac_luciferase"/>
    <property type="match status" value="1"/>
</dbReference>
<evidence type="ECO:0000313" key="3">
    <source>
        <dbReference type="EMBL" id="GEP57508.1"/>
    </source>
</evidence>
<organism evidence="3 4">
    <name type="scientific">Reyranella soli</name>
    <dbReference type="NCBI Taxonomy" id="1230389"/>
    <lineage>
        <taxon>Bacteria</taxon>
        <taxon>Pseudomonadati</taxon>
        <taxon>Pseudomonadota</taxon>
        <taxon>Alphaproteobacteria</taxon>
        <taxon>Hyphomicrobiales</taxon>
        <taxon>Reyranellaceae</taxon>
        <taxon>Reyranella</taxon>
    </lineage>
</organism>
<evidence type="ECO:0000256" key="1">
    <source>
        <dbReference type="ARBA" id="ARBA00023002"/>
    </source>
</evidence>
<evidence type="ECO:0000259" key="2">
    <source>
        <dbReference type="Pfam" id="PF00296"/>
    </source>
</evidence>
<proteinExistence type="predicted"/>
<dbReference type="GO" id="GO:0016705">
    <property type="term" value="F:oxidoreductase activity, acting on paired donors, with incorporation or reduction of molecular oxygen"/>
    <property type="evidence" value="ECO:0007669"/>
    <property type="project" value="InterPro"/>
</dbReference>
<keyword evidence="4" id="KW-1185">Reference proteome</keyword>
<comment type="caution">
    <text evidence="3">The sequence shown here is derived from an EMBL/GenBank/DDBJ whole genome shotgun (WGS) entry which is preliminary data.</text>
</comment>
<dbReference type="EMBL" id="BKAJ01000082">
    <property type="protein sequence ID" value="GEP57508.1"/>
    <property type="molecule type" value="Genomic_DNA"/>
</dbReference>
<dbReference type="RefSeq" id="WP_246158708.1">
    <property type="nucleotide sequence ID" value="NZ_BKAJ01000082.1"/>
</dbReference>
<dbReference type="InterPro" id="IPR011251">
    <property type="entry name" value="Luciferase-like_dom"/>
</dbReference>
<dbReference type="Proteomes" id="UP000321058">
    <property type="component" value="Unassembled WGS sequence"/>
</dbReference>
<protein>
    <submittedName>
        <fullName evidence="3">Coenzyme F420-dependent N5,N10-methylene tetrahydromethanopterin reductase</fullName>
    </submittedName>
</protein>
<dbReference type="InterPro" id="IPR050564">
    <property type="entry name" value="F420-G6PD/mer"/>
</dbReference>
<feature type="domain" description="Luciferase-like" evidence="2">
    <location>
        <begin position="1"/>
        <end position="199"/>
    </location>
</feature>
<dbReference type="SUPFAM" id="SSF51679">
    <property type="entry name" value="Bacterial luciferase-like"/>
    <property type="match status" value="1"/>
</dbReference>
<dbReference type="PANTHER" id="PTHR43244:SF1">
    <property type="entry name" value="5,10-METHYLENETETRAHYDROMETHANOPTERIN REDUCTASE"/>
    <property type="match status" value="1"/>
</dbReference>
<evidence type="ECO:0000313" key="4">
    <source>
        <dbReference type="Proteomes" id="UP000321058"/>
    </source>
</evidence>
<dbReference type="PANTHER" id="PTHR43244">
    <property type="match status" value="1"/>
</dbReference>
<dbReference type="AlphaFoldDB" id="A0A512NEZ1"/>
<reference evidence="3 4" key="1">
    <citation type="submission" date="2019-07" db="EMBL/GenBank/DDBJ databases">
        <title>Whole genome shotgun sequence of Reyranella soli NBRC 108950.</title>
        <authorList>
            <person name="Hosoyama A."/>
            <person name="Uohara A."/>
            <person name="Ohji S."/>
            <person name="Ichikawa N."/>
        </authorList>
    </citation>
    <scope>NUCLEOTIDE SEQUENCE [LARGE SCALE GENOMIC DNA]</scope>
    <source>
        <strain evidence="3 4">NBRC 108950</strain>
    </source>
</reference>
<sequence length="273" mass="29913">MRFGIVAIPTVHEAGGLFERAIGFAARVEALGFAGLWTTDAFARGSATLDPLLFLSALCQATERIELGTCVMQVPLRHPVELAHRAQTVNLLSRGRFRFGVGSGSTKHDFDAVQIDYERRFTLLPDHLAVMRKVWAGEPVYGPALSVWPGTEGGPPVYLGAWRSPRWINLAAKHCHGWIASGIYASLDDLPIGLDMFRKAGGKRAILANIFTDLRPDPPAHPLIAHAKTTLVCSKSEARDRLRRIADLGFDDALMVVPFGAPEMLDEIRDLLP</sequence>
<accession>A0A512NEZ1</accession>
<dbReference type="Gene3D" id="3.20.20.30">
    <property type="entry name" value="Luciferase-like domain"/>
    <property type="match status" value="1"/>
</dbReference>
<gene>
    <name evidence="3" type="ORF">RSO01_46740</name>
</gene>
<name>A0A512NEZ1_9HYPH</name>
<keyword evidence="1" id="KW-0560">Oxidoreductase</keyword>